<accession>A0ABN1GHS6</accession>
<sequence>MPLLRALTAQGQTEAAMESTYLVRLVFGAGEGPAVEGEWSVSGTAQDRYTQWIGLHSGNPAAVIQLIEKSGGRQRVDRAWTARGETVGAWAAGPDAGAR</sequence>
<keyword evidence="2" id="KW-1185">Reference proteome</keyword>
<dbReference type="Proteomes" id="UP001500668">
    <property type="component" value="Unassembled WGS sequence"/>
</dbReference>
<comment type="caution">
    <text evidence="1">The sequence shown here is derived from an EMBL/GenBank/DDBJ whole genome shotgun (WGS) entry which is preliminary data.</text>
</comment>
<name>A0ABN1GHS6_9ACTN</name>
<dbReference type="EMBL" id="BAAACA010000034">
    <property type="protein sequence ID" value="GAA0611827.1"/>
    <property type="molecule type" value="Genomic_DNA"/>
</dbReference>
<protein>
    <submittedName>
        <fullName evidence="1">Uncharacterized protein</fullName>
    </submittedName>
</protein>
<organism evidence="1 2">
    <name type="scientific">Streptomyces crystallinus</name>
    <dbReference type="NCBI Taxonomy" id="68191"/>
    <lineage>
        <taxon>Bacteria</taxon>
        <taxon>Bacillati</taxon>
        <taxon>Actinomycetota</taxon>
        <taxon>Actinomycetes</taxon>
        <taxon>Kitasatosporales</taxon>
        <taxon>Streptomycetaceae</taxon>
        <taxon>Streptomyces</taxon>
    </lineage>
</organism>
<gene>
    <name evidence="1" type="ORF">GCM10010394_47040</name>
</gene>
<reference evidence="1 2" key="1">
    <citation type="journal article" date="2019" name="Int. J. Syst. Evol. Microbiol.">
        <title>The Global Catalogue of Microorganisms (GCM) 10K type strain sequencing project: providing services to taxonomists for standard genome sequencing and annotation.</title>
        <authorList>
            <consortium name="The Broad Institute Genomics Platform"/>
            <consortium name="The Broad Institute Genome Sequencing Center for Infectious Disease"/>
            <person name="Wu L."/>
            <person name="Ma J."/>
        </authorList>
    </citation>
    <scope>NUCLEOTIDE SEQUENCE [LARGE SCALE GENOMIC DNA]</scope>
    <source>
        <strain evidence="1 2">JCM 5067</strain>
    </source>
</reference>
<proteinExistence type="predicted"/>
<evidence type="ECO:0000313" key="1">
    <source>
        <dbReference type="EMBL" id="GAA0611827.1"/>
    </source>
</evidence>
<evidence type="ECO:0000313" key="2">
    <source>
        <dbReference type="Proteomes" id="UP001500668"/>
    </source>
</evidence>